<keyword evidence="2" id="KW-1185">Reference proteome</keyword>
<reference evidence="1 2" key="1">
    <citation type="submission" date="2018-10" db="EMBL/GenBank/DDBJ databases">
        <title>Isolation from soil.</title>
        <authorList>
            <person name="Hu J."/>
        </authorList>
    </citation>
    <scope>NUCLEOTIDE SEQUENCE [LARGE SCALE GENOMIC DNA]</scope>
    <source>
        <strain evidence="1 2">NEAU-Ht49</strain>
    </source>
</reference>
<dbReference type="Proteomes" id="UP000282674">
    <property type="component" value="Unassembled WGS sequence"/>
</dbReference>
<dbReference type="AlphaFoldDB" id="A0A3M2LIK4"/>
<evidence type="ECO:0000313" key="1">
    <source>
        <dbReference type="EMBL" id="RMI36620.1"/>
    </source>
</evidence>
<gene>
    <name evidence="1" type="ORF">EBO15_38215</name>
</gene>
<accession>A0A3M2LIK4</accession>
<sequence>MIALVTYTPAVRADNPRVFFVPTGGVAWQLATPERVRELVTRVLPDDTAPGAAGPVAQTWQWVTRTWTPPGKSAVGEQLWDGLTRELERDRSMPRSTSARR</sequence>
<protein>
    <submittedName>
        <fullName evidence="1">Uncharacterized protein</fullName>
    </submittedName>
</protein>
<comment type="caution">
    <text evidence="1">The sequence shown here is derived from an EMBL/GenBank/DDBJ whole genome shotgun (WGS) entry which is preliminary data.</text>
</comment>
<evidence type="ECO:0000313" key="2">
    <source>
        <dbReference type="Proteomes" id="UP000282674"/>
    </source>
</evidence>
<dbReference type="EMBL" id="RFFG01000131">
    <property type="protein sequence ID" value="RMI36620.1"/>
    <property type="molecule type" value="Genomic_DNA"/>
</dbReference>
<organism evidence="1 2">
    <name type="scientific">Actinomadura harenae</name>
    <dbReference type="NCBI Taxonomy" id="2483351"/>
    <lineage>
        <taxon>Bacteria</taxon>
        <taxon>Bacillati</taxon>
        <taxon>Actinomycetota</taxon>
        <taxon>Actinomycetes</taxon>
        <taxon>Streptosporangiales</taxon>
        <taxon>Thermomonosporaceae</taxon>
        <taxon>Actinomadura</taxon>
    </lineage>
</organism>
<proteinExistence type="predicted"/>
<name>A0A3M2LIK4_9ACTN</name>